<dbReference type="CDD" id="cd00405">
    <property type="entry name" value="PRAI"/>
    <property type="match status" value="1"/>
</dbReference>
<evidence type="ECO:0000256" key="8">
    <source>
        <dbReference type="ARBA" id="ARBA00023141"/>
    </source>
</evidence>
<dbReference type="GO" id="GO:0004640">
    <property type="term" value="F:phosphoribosylanthranilate isomerase activity"/>
    <property type="evidence" value="ECO:0007669"/>
    <property type="project" value="UniProtKB-UniRule"/>
</dbReference>
<keyword evidence="7 10" id="KW-0822">Tryptophan biosynthesis</keyword>
<dbReference type="Gene3D" id="3.20.20.70">
    <property type="entry name" value="Aldolase class I"/>
    <property type="match status" value="1"/>
</dbReference>
<dbReference type="EC" id="5.3.1.24" evidence="4 10"/>
<evidence type="ECO:0000259" key="11">
    <source>
        <dbReference type="Pfam" id="PF00697"/>
    </source>
</evidence>
<dbReference type="AlphaFoldDB" id="A0A941DTJ0"/>
<dbReference type="PANTHER" id="PTHR42894:SF1">
    <property type="entry name" value="N-(5'-PHOSPHORIBOSYL)ANTHRANILATE ISOMERASE"/>
    <property type="match status" value="1"/>
</dbReference>
<evidence type="ECO:0000256" key="2">
    <source>
        <dbReference type="ARBA" id="ARBA00004664"/>
    </source>
</evidence>
<dbReference type="InterPro" id="IPR011060">
    <property type="entry name" value="RibuloseP-bd_barrel"/>
</dbReference>
<sequence>MHVKICGIQSVVAALAAVDAGADFIGFVFAKSKRSITPEAAADIVNILPRSVKTVGVFVNERLETMNTIASQVPLNYIQLHGEESAAAANKLNSKIIKAYPVDAQHVSRIEAYPCDFYLLDGPVQKSPGGNGVPFDWNLFNHLPIPKDRIMIAGGLTPENVGDAIRTLHPYAVDVSSGVETNGNKDPEKIKQFIANAKRKDEFHDNLHNA</sequence>
<evidence type="ECO:0000256" key="5">
    <source>
        <dbReference type="ARBA" id="ARBA00022272"/>
    </source>
</evidence>
<keyword evidence="13" id="KW-1185">Reference proteome</keyword>
<evidence type="ECO:0000256" key="6">
    <source>
        <dbReference type="ARBA" id="ARBA00022605"/>
    </source>
</evidence>
<evidence type="ECO:0000313" key="13">
    <source>
        <dbReference type="Proteomes" id="UP000675284"/>
    </source>
</evidence>
<comment type="catalytic activity">
    <reaction evidence="1 10">
        <text>N-(5-phospho-beta-D-ribosyl)anthranilate = 1-(2-carboxyphenylamino)-1-deoxy-D-ribulose 5-phosphate</text>
        <dbReference type="Rhea" id="RHEA:21540"/>
        <dbReference type="ChEBI" id="CHEBI:18277"/>
        <dbReference type="ChEBI" id="CHEBI:58613"/>
        <dbReference type="EC" id="5.3.1.24"/>
    </reaction>
</comment>
<accession>A0A941DTJ0</accession>
<evidence type="ECO:0000256" key="10">
    <source>
        <dbReference type="HAMAP-Rule" id="MF_00135"/>
    </source>
</evidence>
<dbReference type="RefSeq" id="WP_166530542.1">
    <property type="nucleotide sequence ID" value="NZ_BAAACY010000022.1"/>
</dbReference>
<dbReference type="InterPro" id="IPR044643">
    <property type="entry name" value="TrpF_fam"/>
</dbReference>
<evidence type="ECO:0000256" key="9">
    <source>
        <dbReference type="ARBA" id="ARBA00023235"/>
    </source>
</evidence>
<dbReference type="GO" id="GO:0000162">
    <property type="term" value="P:L-tryptophan biosynthetic process"/>
    <property type="evidence" value="ECO:0007669"/>
    <property type="project" value="UniProtKB-UniRule"/>
</dbReference>
<keyword evidence="9 10" id="KW-0413">Isomerase</keyword>
<comment type="similarity">
    <text evidence="3 10">Belongs to the TrpF family.</text>
</comment>
<comment type="pathway">
    <text evidence="2 10">Amino-acid biosynthesis; L-tryptophan biosynthesis; L-tryptophan from chorismate: step 3/5.</text>
</comment>
<dbReference type="NCBIfam" id="NF002300">
    <property type="entry name" value="PRK01222.1-7"/>
    <property type="match status" value="1"/>
</dbReference>
<evidence type="ECO:0000256" key="7">
    <source>
        <dbReference type="ARBA" id="ARBA00022822"/>
    </source>
</evidence>
<evidence type="ECO:0000256" key="3">
    <source>
        <dbReference type="ARBA" id="ARBA00007571"/>
    </source>
</evidence>
<organism evidence="12 13">
    <name type="scientific">Virgibacillus salarius</name>
    <dbReference type="NCBI Taxonomy" id="447199"/>
    <lineage>
        <taxon>Bacteria</taxon>
        <taxon>Bacillati</taxon>
        <taxon>Bacillota</taxon>
        <taxon>Bacilli</taxon>
        <taxon>Bacillales</taxon>
        <taxon>Bacillaceae</taxon>
        <taxon>Virgibacillus</taxon>
    </lineage>
</organism>
<dbReference type="Pfam" id="PF00697">
    <property type="entry name" value="PRAI"/>
    <property type="match status" value="1"/>
</dbReference>
<reference evidence="12" key="1">
    <citation type="submission" date="2021-04" db="EMBL/GenBank/DDBJ databases">
        <title>Isolation and polyphasic classification of algal microorganism.</title>
        <authorList>
            <person name="Wang S."/>
        </authorList>
    </citation>
    <scope>NUCLEOTIDE SEQUENCE</scope>
    <source>
        <strain evidence="12">720a</strain>
    </source>
</reference>
<keyword evidence="8 10" id="KW-0057">Aromatic amino acid biosynthesis</keyword>
<keyword evidence="6 10" id="KW-0028">Amino-acid biosynthesis</keyword>
<dbReference type="Proteomes" id="UP000675284">
    <property type="component" value="Unassembled WGS sequence"/>
</dbReference>
<dbReference type="EMBL" id="JAGSOT010000037">
    <property type="protein sequence ID" value="MBR7796914.1"/>
    <property type="molecule type" value="Genomic_DNA"/>
</dbReference>
<feature type="domain" description="N-(5'phosphoribosyl) anthranilate isomerase (PRAI)" evidence="11">
    <location>
        <begin position="3"/>
        <end position="195"/>
    </location>
</feature>
<proteinExistence type="inferred from homology"/>
<dbReference type="PANTHER" id="PTHR42894">
    <property type="entry name" value="N-(5'-PHOSPHORIBOSYL)ANTHRANILATE ISOMERASE"/>
    <property type="match status" value="1"/>
</dbReference>
<evidence type="ECO:0000313" key="12">
    <source>
        <dbReference type="EMBL" id="MBR7796914.1"/>
    </source>
</evidence>
<gene>
    <name evidence="10" type="primary">trpF</name>
    <name evidence="12" type="ORF">KCX74_12770</name>
</gene>
<dbReference type="FunFam" id="3.20.20.70:FF:000075">
    <property type="entry name" value="Tryptophan biosynthesis protein TRP1"/>
    <property type="match status" value="1"/>
</dbReference>
<name>A0A941DTJ0_9BACI</name>
<dbReference type="HAMAP" id="MF_00135">
    <property type="entry name" value="PRAI"/>
    <property type="match status" value="1"/>
</dbReference>
<comment type="caution">
    <text evidence="12">The sequence shown here is derived from an EMBL/GenBank/DDBJ whole genome shotgun (WGS) entry which is preliminary data.</text>
</comment>
<evidence type="ECO:0000256" key="1">
    <source>
        <dbReference type="ARBA" id="ARBA00001164"/>
    </source>
</evidence>
<dbReference type="InterPro" id="IPR001240">
    <property type="entry name" value="PRAI_dom"/>
</dbReference>
<protein>
    <recommendedName>
        <fullName evidence="5 10">N-(5'-phosphoribosyl)anthranilate isomerase</fullName>
        <shortName evidence="10">PRAI</shortName>
        <ecNumber evidence="4 10">5.3.1.24</ecNumber>
    </recommendedName>
</protein>
<evidence type="ECO:0000256" key="4">
    <source>
        <dbReference type="ARBA" id="ARBA00012572"/>
    </source>
</evidence>
<dbReference type="InterPro" id="IPR013785">
    <property type="entry name" value="Aldolase_TIM"/>
</dbReference>
<dbReference type="SUPFAM" id="SSF51366">
    <property type="entry name" value="Ribulose-phoshate binding barrel"/>
    <property type="match status" value="1"/>
</dbReference>